<keyword evidence="10" id="KW-1185">Reference proteome</keyword>
<dbReference type="UniPathway" id="UPA00079"/>
<gene>
    <name evidence="9" type="ORF">G7081_05295</name>
</gene>
<dbReference type="CDD" id="cd13962">
    <property type="entry name" value="PT_UbiA_UBIAD1"/>
    <property type="match status" value="1"/>
</dbReference>
<proteinExistence type="predicted"/>
<dbReference type="PANTHER" id="PTHR13929:SF0">
    <property type="entry name" value="UBIA PRENYLTRANSFERASE DOMAIN-CONTAINING PROTEIN 1"/>
    <property type="match status" value="1"/>
</dbReference>
<dbReference type="GO" id="GO:0042371">
    <property type="term" value="P:vitamin K biosynthetic process"/>
    <property type="evidence" value="ECO:0007669"/>
    <property type="project" value="TreeGrafter"/>
</dbReference>
<feature type="transmembrane region" description="Helical" evidence="8">
    <location>
        <begin position="173"/>
        <end position="194"/>
    </location>
</feature>
<evidence type="ECO:0000256" key="1">
    <source>
        <dbReference type="ARBA" id="ARBA00004141"/>
    </source>
</evidence>
<dbReference type="InterPro" id="IPR026046">
    <property type="entry name" value="UBIAD1"/>
</dbReference>
<feature type="transmembrane region" description="Helical" evidence="8">
    <location>
        <begin position="274"/>
        <end position="295"/>
    </location>
</feature>
<reference evidence="9 10" key="1">
    <citation type="submission" date="2020-03" db="EMBL/GenBank/DDBJ databases">
        <title>Vagococcus sp. nov., isolated from beetles.</title>
        <authorList>
            <person name="Hyun D.-W."/>
            <person name="Bae J.-W."/>
        </authorList>
    </citation>
    <scope>NUCLEOTIDE SEQUENCE [LARGE SCALE GENOMIC DNA]</scope>
    <source>
        <strain evidence="9 10">HDW17A</strain>
    </source>
</reference>
<comment type="subcellular location">
    <subcellularLocation>
        <location evidence="1">Membrane</location>
        <topology evidence="1">Multi-pass membrane protein</topology>
    </subcellularLocation>
</comment>
<keyword evidence="3" id="KW-0474">Menaquinone biosynthesis</keyword>
<evidence type="ECO:0000256" key="4">
    <source>
        <dbReference type="ARBA" id="ARBA00022679"/>
    </source>
</evidence>
<dbReference type="Pfam" id="PF01040">
    <property type="entry name" value="UbiA"/>
    <property type="match status" value="1"/>
</dbReference>
<keyword evidence="6 8" id="KW-1133">Transmembrane helix</keyword>
<dbReference type="RefSeq" id="WP_166007916.1">
    <property type="nucleotide sequence ID" value="NZ_CP049886.1"/>
</dbReference>
<evidence type="ECO:0000256" key="3">
    <source>
        <dbReference type="ARBA" id="ARBA00022428"/>
    </source>
</evidence>
<dbReference type="GO" id="GO:0016020">
    <property type="term" value="C:membrane"/>
    <property type="evidence" value="ECO:0007669"/>
    <property type="project" value="UniProtKB-SubCell"/>
</dbReference>
<dbReference type="InterPro" id="IPR000537">
    <property type="entry name" value="UbiA_prenyltransferase"/>
</dbReference>
<evidence type="ECO:0000256" key="2">
    <source>
        <dbReference type="ARBA" id="ARBA00004863"/>
    </source>
</evidence>
<accession>A0A6G8AN80</accession>
<dbReference type="GO" id="GO:0009234">
    <property type="term" value="P:menaquinone biosynthetic process"/>
    <property type="evidence" value="ECO:0007669"/>
    <property type="project" value="UniProtKB-UniPathway"/>
</dbReference>
<dbReference type="InterPro" id="IPR044878">
    <property type="entry name" value="UbiA_sf"/>
</dbReference>
<dbReference type="GO" id="GO:0004659">
    <property type="term" value="F:prenyltransferase activity"/>
    <property type="evidence" value="ECO:0007669"/>
    <property type="project" value="InterPro"/>
</dbReference>
<evidence type="ECO:0000256" key="5">
    <source>
        <dbReference type="ARBA" id="ARBA00022692"/>
    </source>
</evidence>
<dbReference type="KEGG" id="vah:G7081_05295"/>
<protein>
    <submittedName>
        <fullName evidence="9">Prenyltransferase</fullName>
    </submittedName>
</protein>
<dbReference type="Gene3D" id="1.10.357.140">
    <property type="entry name" value="UbiA prenyltransferase"/>
    <property type="match status" value="1"/>
</dbReference>
<dbReference type="PANTHER" id="PTHR13929">
    <property type="entry name" value="1,4-DIHYDROXY-2-NAPHTHOATE OCTAPRENYLTRANSFERASE"/>
    <property type="match status" value="1"/>
</dbReference>
<feature type="transmembrane region" description="Helical" evidence="8">
    <location>
        <begin position="35"/>
        <end position="55"/>
    </location>
</feature>
<organism evidence="9 10">
    <name type="scientific">Vagococcus coleopterorum</name>
    <dbReference type="NCBI Taxonomy" id="2714946"/>
    <lineage>
        <taxon>Bacteria</taxon>
        <taxon>Bacillati</taxon>
        <taxon>Bacillota</taxon>
        <taxon>Bacilli</taxon>
        <taxon>Lactobacillales</taxon>
        <taxon>Enterococcaceae</taxon>
        <taxon>Vagococcus</taxon>
    </lineage>
</organism>
<evidence type="ECO:0000256" key="6">
    <source>
        <dbReference type="ARBA" id="ARBA00022989"/>
    </source>
</evidence>
<evidence type="ECO:0000313" key="10">
    <source>
        <dbReference type="Proteomes" id="UP000500890"/>
    </source>
</evidence>
<evidence type="ECO:0000313" key="9">
    <source>
        <dbReference type="EMBL" id="QIL46528.1"/>
    </source>
</evidence>
<dbReference type="AlphaFoldDB" id="A0A6G8AN80"/>
<keyword evidence="7 8" id="KW-0472">Membrane</keyword>
<evidence type="ECO:0000256" key="7">
    <source>
        <dbReference type="ARBA" id="ARBA00023136"/>
    </source>
</evidence>
<dbReference type="Proteomes" id="UP000500890">
    <property type="component" value="Chromosome"/>
</dbReference>
<feature type="transmembrane region" description="Helical" evidence="8">
    <location>
        <begin position="144"/>
        <end position="167"/>
    </location>
</feature>
<keyword evidence="4 9" id="KW-0808">Transferase</keyword>
<feature type="transmembrane region" description="Helical" evidence="8">
    <location>
        <begin position="12"/>
        <end position="29"/>
    </location>
</feature>
<feature type="transmembrane region" description="Helical" evidence="8">
    <location>
        <begin position="92"/>
        <end position="109"/>
    </location>
</feature>
<dbReference type="EMBL" id="CP049886">
    <property type="protein sequence ID" value="QIL46528.1"/>
    <property type="molecule type" value="Genomic_DNA"/>
</dbReference>
<evidence type="ECO:0000256" key="8">
    <source>
        <dbReference type="SAM" id="Phobius"/>
    </source>
</evidence>
<sequence>MRFKHFYELAEVYTLPINFLVYLMGYAFAKYQFNGHLSIAVVIGLVAISLFHSLVNTHNNYMDYQNALGDHYKNQTNVIGRENLSLSLIKKIMWGLAIAYLVLGIYLFSIGSWPIAVIGFFGTVIGLAYSSGPKPINSTFLAESLTATSMGFLTPLTAIYLASIGTADFTTGLFFKSLAACLPLILISFTLLLANNTCDLEEDLENNRYTLVSYIGKENAVTLFNLVTVALPIIIFILAITKITPYLSLVTLLVFPLVYKMTKPYKAEQIKNKTFPIALKALSLVIMVYSLSFYIGTFI</sequence>
<name>A0A6G8AN80_9ENTE</name>
<comment type="pathway">
    <text evidence="2">Quinol/quinone metabolism; menaquinone biosynthesis.</text>
</comment>
<keyword evidence="5 8" id="KW-0812">Transmembrane</keyword>